<dbReference type="AlphaFoldDB" id="A0A6A6DP70"/>
<dbReference type="OrthoDB" id="4081484at2759"/>
<proteinExistence type="predicted"/>
<protein>
    <recommendedName>
        <fullName evidence="1">ARS-binding protein 1 N-terminal domain-containing protein</fullName>
    </recommendedName>
</protein>
<dbReference type="SUPFAM" id="SSF46689">
    <property type="entry name" value="Homeodomain-like"/>
    <property type="match status" value="1"/>
</dbReference>
<accession>A0A6A6DP70</accession>
<reference evidence="2" key="1">
    <citation type="journal article" date="2020" name="Stud. Mycol.">
        <title>101 Dothideomycetes genomes: a test case for predicting lifestyles and emergence of pathogens.</title>
        <authorList>
            <person name="Haridas S."/>
            <person name="Albert R."/>
            <person name="Binder M."/>
            <person name="Bloem J."/>
            <person name="Labutti K."/>
            <person name="Salamov A."/>
            <person name="Andreopoulos B."/>
            <person name="Baker S."/>
            <person name="Barry K."/>
            <person name="Bills G."/>
            <person name="Bluhm B."/>
            <person name="Cannon C."/>
            <person name="Castanera R."/>
            <person name="Culley D."/>
            <person name="Daum C."/>
            <person name="Ezra D."/>
            <person name="Gonzalez J."/>
            <person name="Henrissat B."/>
            <person name="Kuo A."/>
            <person name="Liang C."/>
            <person name="Lipzen A."/>
            <person name="Lutzoni F."/>
            <person name="Magnuson J."/>
            <person name="Mondo S."/>
            <person name="Nolan M."/>
            <person name="Ohm R."/>
            <person name="Pangilinan J."/>
            <person name="Park H.-J."/>
            <person name="Ramirez L."/>
            <person name="Alfaro M."/>
            <person name="Sun H."/>
            <person name="Tritt A."/>
            <person name="Yoshinaga Y."/>
            <person name="Zwiers L.-H."/>
            <person name="Turgeon B."/>
            <person name="Goodwin S."/>
            <person name="Spatafora J."/>
            <person name="Crous P."/>
            <person name="Grigoriev I."/>
        </authorList>
    </citation>
    <scope>NUCLEOTIDE SEQUENCE</scope>
    <source>
        <strain evidence="2">CBS 207.26</strain>
    </source>
</reference>
<gene>
    <name evidence="2" type="ORF">K469DRAFT_713774</name>
</gene>
<evidence type="ECO:0000313" key="3">
    <source>
        <dbReference type="Proteomes" id="UP000800200"/>
    </source>
</evidence>
<evidence type="ECO:0000313" key="2">
    <source>
        <dbReference type="EMBL" id="KAF2181347.1"/>
    </source>
</evidence>
<dbReference type="EMBL" id="ML994653">
    <property type="protein sequence ID" value="KAF2181347.1"/>
    <property type="molecule type" value="Genomic_DNA"/>
</dbReference>
<dbReference type="InterPro" id="IPR041188">
    <property type="entry name" value="HTH_ABP1_N"/>
</dbReference>
<name>A0A6A6DP70_9PEZI</name>
<feature type="domain" description="ARS-binding protein 1 N-terminal" evidence="1">
    <location>
        <begin position="3"/>
        <end position="61"/>
    </location>
</feature>
<dbReference type="InterPro" id="IPR009057">
    <property type="entry name" value="Homeodomain-like_sf"/>
</dbReference>
<keyword evidence="3" id="KW-1185">Reference proteome</keyword>
<evidence type="ECO:0000259" key="1">
    <source>
        <dbReference type="Pfam" id="PF18107"/>
    </source>
</evidence>
<sequence length="118" mass="13789">MPRIGVFDAERKALHQFYYRSKPYPRQKECVDWFQQKYGRKIAQSTVSKSLSDSFKHLDDAKSLSSIAYRQWQALWPILEVILFSWQQKIEYRGGLLSGDILLAQSAIGNLATLHYYV</sequence>
<dbReference type="Pfam" id="PF18107">
    <property type="entry name" value="HTH_ABP1_N"/>
    <property type="match status" value="1"/>
</dbReference>
<dbReference type="Gene3D" id="1.10.10.60">
    <property type="entry name" value="Homeodomain-like"/>
    <property type="match status" value="1"/>
</dbReference>
<dbReference type="Proteomes" id="UP000800200">
    <property type="component" value="Unassembled WGS sequence"/>
</dbReference>
<organism evidence="2 3">
    <name type="scientific">Zopfia rhizophila CBS 207.26</name>
    <dbReference type="NCBI Taxonomy" id="1314779"/>
    <lineage>
        <taxon>Eukaryota</taxon>
        <taxon>Fungi</taxon>
        <taxon>Dikarya</taxon>
        <taxon>Ascomycota</taxon>
        <taxon>Pezizomycotina</taxon>
        <taxon>Dothideomycetes</taxon>
        <taxon>Dothideomycetes incertae sedis</taxon>
        <taxon>Zopfiaceae</taxon>
        <taxon>Zopfia</taxon>
    </lineage>
</organism>